<gene>
    <name evidence="5" type="ORF">AOC36_03090</name>
</gene>
<dbReference type="KEGG" id="erl:AOC36_03090"/>
<organism evidence="5 6">
    <name type="scientific">Erysipelothrix larvae</name>
    <dbReference type="NCBI Taxonomy" id="1514105"/>
    <lineage>
        <taxon>Bacteria</taxon>
        <taxon>Bacillati</taxon>
        <taxon>Bacillota</taxon>
        <taxon>Erysipelotrichia</taxon>
        <taxon>Erysipelotrichales</taxon>
        <taxon>Erysipelotrichaceae</taxon>
        <taxon>Erysipelothrix</taxon>
    </lineage>
</organism>
<dbReference type="RefSeq" id="WP_067631369.1">
    <property type="nucleotide sequence ID" value="NZ_CP013213.1"/>
</dbReference>
<dbReference type="GO" id="GO:0030288">
    <property type="term" value="C:outer membrane-bounded periplasmic space"/>
    <property type="evidence" value="ECO:0007669"/>
    <property type="project" value="TreeGrafter"/>
</dbReference>
<proteinExistence type="predicted"/>
<evidence type="ECO:0000256" key="1">
    <source>
        <dbReference type="ARBA" id="ARBA00022801"/>
    </source>
</evidence>
<feature type="domain" description="Pesticidal crystal protein Cry22Aa Ig-like" evidence="4">
    <location>
        <begin position="117"/>
        <end position="186"/>
    </location>
</feature>
<dbReference type="EMBL" id="CP013213">
    <property type="protein sequence ID" value="AMC93003.1"/>
    <property type="molecule type" value="Genomic_DNA"/>
</dbReference>
<dbReference type="InterPro" id="IPR050695">
    <property type="entry name" value="N-acetylmuramoyl_amidase_3"/>
</dbReference>
<feature type="region of interest" description="Disordered" evidence="2">
    <location>
        <begin position="547"/>
        <end position="581"/>
    </location>
</feature>
<dbReference type="PANTHER" id="PTHR30404">
    <property type="entry name" value="N-ACETYLMURAMOYL-L-ALANINE AMIDASE"/>
    <property type="match status" value="1"/>
</dbReference>
<sequence length="581" mass="65567">MTKRKKILIASVCFLTVCAVIGGAYLHHYLSIDRREYALIVEGERSPVLEVFDDYEEKGAYVSVDGLRDDSIVVNIKSSLKTDGLGVYELLYWVEGREQLSKTRTVTIVDTQSPEIKLKGGTVNLLVGEEYKEPGYDVSDNYDTEIEDKVVVEGEVNTKNAGTYTLTYSVSDQSDNSHSVKREVIVTKPKPVVHVKPVEEKGEEVKVVVPKTGEVLKEITALKFSGDGFKLEGSHETLIQAVNLVNKDTQNTVTYDTQLSDHKYSVNINVTNLENGSYSVRGREIDNAPLTFNLDPLLKLGRGRVGNKLVTFTYPNNTLEIKVEDFAYQYDIALNVGHGGHDSGAINKYIYEKVMNLEVSLYEKQRYEEHGLKVYINRTSDTFGEVIGESEWKSLTRSAFSFGHYAAVSRIAYSNHHNSSASSLDGWEIIVSAPSTREQNAVEHAIGAEFDTLIPNMAKRNRLYTRDYDSERNFSKMNGEVYNFTTYYAIIRIPLENYNARSVLFEPIYISDMEDFRWYYQEGNWKTVSEVKIKHYVESLGLNYIAPASTQTPSEESAELPQEEPQSDTSNSETPQPDDAE</sequence>
<accession>A0A109UGS4</accession>
<evidence type="ECO:0000256" key="2">
    <source>
        <dbReference type="SAM" id="MobiDB-lite"/>
    </source>
</evidence>
<evidence type="ECO:0000313" key="6">
    <source>
        <dbReference type="Proteomes" id="UP000063781"/>
    </source>
</evidence>
<dbReference type="GO" id="GO:0009253">
    <property type="term" value="P:peptidoglycan catabolic process"/>
    <property type="evidence" value="ECO:0007669"/>
    <property type="project" value="InterPro"/>
</dbReference>
<dbReference type="AlphaFoldDB" id="A0A109UGS4"/>
<name>A0A109UGS4_9FIRM</name>
<dbReference type="Pfam" id="PF01520">
    <property type="entry name" value="Amidase_3"/>
    <property type="match status" value="1"/>
</dbReference>
<keyword evidence="6" id="KW-1185">Reference proteome</keyword>
<evidence type="ECO:0000259" key="4">
    <source>
        <dbReference type="Pfam" id="PF16403"/>
    </source>
</evidence>
<reference evidence="5 6" key="1">
    <citation type="submission" date="2015-10" db="EMBL/GenBank/DDBJ databases">
        <title>Erysipelothrix larvae sp. LV19 isolated from the larval gut of the rhinoceros beetle, Trypoxylus dichotomus.</title>
        <authorList>
            <person name="Lim S."/>
            <person name="Kim B.-C."/>
        </authorList>
    </citation>
    <scope>NUCLEOTIDE SEQUENCE [LARGE SCALE GENOMIC DNA]</scope>
    <source>
        <strain evidence="5 6">LV19</strain>
    </source>
</reference>
<evidence type="ECO:0008006" key="7">
    <source>
        <dbReference type="Google" id="ProtNLM"/>
    </source>
</evidence>
<feature type="domain" description="MurNAc-LAA" evidence="3">
    <location>
        <begin position="332"/>
        <end position="522"/>
    </location>
</feature>
<feature type="compositionally biased region" description="Acidic residues" evidence="2">
    <location>
        <begin position="556"/>
        <end position="566"/>
    </location>
</feature>
<dbReference type="STRING" id="1514105.AOC36_03090"/>
<dbReference type="InterPro" id="IPR002508">
    <property type="entry name" value="MurNAc-LAA_cat"/>
</dbReference>
<dbReference type="Gene3D" id="2.60.40.10">
    <property type="entry name" value="Immunoglobulins"/>
    <property type="match status" value="1"/>
</dbReference>
<keyword evidence="1" id="KW-0378">Hydrolase</keyword>
<dbReference type="Pfam" id="PF16403">
    <property type="entry name" value="Bact_surface_Ig-like"/>
    <property type="match status" value="1"/>
</dbReference>
<dbReference type="SUPFAM" id="SSF53187">
    <property type="entry name" value="Zn-dependent exopeptidases"/>
    <property type="match status" value="1"/>
</dbReference>
<dbReference type="InterPro" id="IPR032179">
    <property type="entry name" value="Cry22Aa_Ig-like"/>
</dbReference>
<dbReference type="Proteomes" id="UP000063781">
    <property type="component" value="Chromosome"/>
</dbReference>
<dbReference type="GO" id="GO:0008745">
    <property type="term" value="F:N-acetylmuramoyl-L-alanine amidase activity"/>
    <property type="evidence" value="ECO:0007669"/>
    <property type="project" value="InterPro"/>
</dbReference>
<evidence type="ECO:0000313" key="5">
    <source>
        <dbReference type="EMBL" id="AMC93003.1"/>
    </source>
</evidence>
<dbReference type="OrthoDB" id="9772024at2"/>
<dbReference type="PANTHER" id="PTHR30404:SF0">
    <property type="entry name" value="N-ACETYLMURAMOYL-L-ALANINE AMIDASE AMIC"/>
    <property type="match status" value="1"/>
</dbReference>
<protein>
    <recommendedName>
        <fullName evidence="7">Pesticidal crystal protein Cry22Aa Ig-like domain-containing protein</fullName>
    </recommendedName>
</protein>
<dbReference type="Gene3D" id="3.40.630.40">
    <property type="entry name" value="Zn-dependent exopeptidases"/>
    <property type="match status" value="1"/>
</dbReference>
<evidence type="ECO:0000259" key="3">
    <source>
        <dbReference type="Pfam" id="PF01520"/>
    </source>
</evidence>
<dbReference type="InterPro" id="IPR013783">
    <property type="entry name" value="Ig-like_fold"/>
</dbReference>